<dbReference type="Proteomes" id="UP001601992">
    <property type="component" value="Unassembled WGS sequence"/>
</dbReference>
<dbReference type="PANTHER" id="PTHR42978">
    <property type="entry name" value="QUORUM-QUENCHING LACTONASE YTNP-RELATED-RELATED"/>
    <property type="match status" value="1"/>
</dbReference>
<feature type="domain" description="Metallo-beta-lactamase" evidence="5">
    <location>
        <begin position="54"/>
        <end position="266"/>
    </location>
</feature>
<evidence type="ECO:0000313" key="7">
    <source>
        <dbReference type="Proteomes" id="UP001601992"/>
    </source>
</evidence>
<dbReference type="EMBL" id="JBIAQY010000002">
    <property type="protein sequence ID" value="MFF3567555.1"/>
    <property type="molecule type" value="Genomic_DNA"/>
</dbReference>
<gene>
    <name evidence="6" type="ORF">ACFYXQ_07195</name>
</gene>
<dbReference type="Pfam" id="PF00753">
    <property type="entry name" value="Lactamase_B"/>
    <property type="match status" value="1"/>
</dbReference>
<dbReference type="InterPro" id="IPR036866">
    <property type="entry name" value="RibonucZ/Hydroxyglut_hydro"/>
</dbReference>
<dbReference type="InterPro" id="IPR051013">
    <property type="entry name" value="MBL_superfamily_lactonases"/>
</dbReference>
<evidence type="ECO:0000313" key="6">
    <source>
        <dbReference type="EMBL" id="MFF3567555.1"/>
    </source>
</evidence>
<evidence type="ECO:0000256" key="3">
    <source>
        <dbReference type="ARBA" id="ARBA00022801"/>
    </source>
</evidence>
<keyword evidence="3" id="KW-0378">Hydrolase</keyword>
<proteinExistence type="inferred from homology"/>
<keyword evidence="2" id="KW-0479">Metal-binding</keyword>
<dbReference type="CDD" id="cd16277">
    <property type="entry name" value="metallo-hydrolase-like_MBL-fold"/>
    <property type="match status" value="1"/>
</dbReference>
<dbReference type="SMART" id="SM00849">
    <property type="entry name" value="Lactamase_B"/>
    <property type="match status" value="1"/>
</dbReference>
<dbReference type="InterPro" id="IPR001279">
    <property type="entry name" value="Metallo-B-lactamas"/>
</dbReference>
<comment type="similarity">
    <text evidence="1">Belongs to the metallo-beta-lactamase superfamily.</text>
</comment>
<evidence type="ECO:0000256" key="4">
    <source>
        <dbReference type="ARBA" id="ARBA00022833"/>
    </source>
</evidence>
<protein>
    <submittedName>
        <fullName evidence="6">MBL fold metallo-hydrolase</fullName>
    </submittedName>
</protein>
<sequence>MALRIGRAQIERVAEQHFSVPFTLLTEDRDFIARRISPLPGGFLDPAAMTFEFSCHSWIIRVDGRTVLVDPCNGNGRTRGVPQFDDSDFPYLERLAEIGVPAESIDIVFCTHLHNDHCGWNTMLRKGKWVPTFPNATYLFVDSEYRRWDTARAEPHPNDFNVSVFDECVRPIVESGRAEIVAATHSISASLSLDPATGHTEGHTMLCLTSEGEHAYFTGDVLHHPAQVSRPELHLGGCDNLETAIATRRSVCQRISEENALIFPAHFSAPHYGRITHEADEYVFVPAGARGSLGTGVIRVLSG</sequence>
<reference evidence="6 7" key="1">
    <citation type="submission" date="2024-10" db="EMBL/GenBank/DDBJ databases">
        <title>The Natural Products Discovery Center: Release of the First 8490 Sequenced Strains for Exploring Actinobacteria Biosynthetic Diversity.</title>
        <authorList>
            <person name="Kalkreuter E."/>
            <person name="Kautsar S.A."/>
            <person name="Yang D."/>
            <person name="Bader C.D."/>
            <person name="Teijaro C.N."/>
            <person name="Fluegel L."/>
            <person name="Davis C.M."/>
            <person name="Simpson J.R."/>
            <person name="Lauterbach L."/>
            <person name="Steele A.D."/>
            <person name="Gui C."/>
            <person name="Meng S."/>
            <person name="Li G."/>
            <person name="Viehrig K."/>
            <person name="Ye F."/>
            <person name="Su P."/>
            <person name="Kiefer A.F."/>
            <person name="Nichols A."/>
            <person name="Cepeda A.J."/>
            <person name="Yan W."/>
            <person name="Fan B."/>
            <person name="Jiang Y."/>
            <person name="Adhikari A."/>
            <person name="Zheng C.-J."/>
            <person name="Schuster L."/>
            <person name="Cowan T.M."/>
            <person name="Smanski M.J."/>
            <person name="Chevrette M.G."/>
            <person name="De Carvalho L.P.S."/>
            <person name="Shen B."/>
        </authorList>
    </citation>
    <scope>NUCLEOTIDE SEQUENCE [LARGE SCALE GENOMIC DNA]</scope>
    <source>
        <strain evidence="6 7">NPDC002593</strain>
    </source>
</reference>
<organism evidence="6 7">
    <name type="scientific">Nocardia jiangxiensis</name>
    <dbReference type="NCBI Taxonomy" id="282685"/>
    <lineage>
        <taxon>Bacteria</taxon>
        <taxon>Bacillati</taxon>
        <taxon>Actinomycetota</taxon>
        <taxon>Actinomycetes</taxon>
        <taxon>Mycobacteriales</taxon>
        <taxon>Nocardiaceae</taxon>
        <taxon>Nocardia</taxon>
    </lineage>
</organism>
<dbReference type="PANTHER" id="PTHR42978:SF6">
    <property type="entry name" value="QUORUM-QUENCHING LACTONASE YTNP-RELATED"/>
    <property type="match status" value="1"/>
</dbReference>
<evidence type="ECO:0000259" key="5">
    <source>
        <dbReference type="SMART" id="SM00849"/>
    </source>
</evidence>
<dbReference type="Gene3D" id="3.60.15.10">
    <property type="entry name" value="Ribonuclease Z/Hydroxyacylglutathione hydrolase-like"/>
    <property type="match status" value="1"/>
</dbReference>
<evidence type="ECO:0000256" key="2">
    <source>
        <dbReference type="ARBA" id="ARBA00022723"/>
    </source>
</evidence>
<evidence type="ECO:0000256" key="1">
    <source>
        <dbReference type="ARBA" id="ARBA00007749"/>
    </source>
</evidence>
<keyword evidence="4" id="KW-0862">Zinc</keyword>
<accession>A0ABW6RU74</accession>
<comment type="caution">
    <text evidence="6">The sequence shown here is derived from an EMBL/GenBank/DDBJ whole genome shotgun (WGS) entry which is preliminary data.</text>
</comment>
<dbReference type="SUPFAM" id="SSF56281">
    <property type="entry name" value="Metallo-hydrolase/oxidoreductase"/>
    <property type="match status" value="1"/>
</dbReference>
<keyword evidence="7" id="KW-1185">Reference proteome</keyword>
<dbReference type="RefSeq" id="WP_387402848.1">
    <property type="nucleotide sequence ID" value="NZ_JBIAQY010000002.1"/>
</dbReference>
<name>A0ABW6RU74_9NOCA</name>